<comment type="caution">
    <text evidence="2">The sequence shown here is derived from an EMBL/GenBank/DDBJ whole genome shotgun (WGS) entry which is preliminary data.</text>
</comment>
<dbReference type="Proteomes" id="UP000828390">
    <property type="component" value="Unassembled WGS sequence"/>
</dbReference>
<proteinExistence type="predicted"/>
<evidence type="ECO:0000313" key="2">
    <source>
        <dbReference type="EMBL" id="KAH3831055.1"/>
    </source>
</evidence>
<evidence type="ECO:0000313" key="3">
    <source>
        <dbReference type="Proteomes" id="UP000828390"/>
    </source>
</evidence>
<evidence type="ECO:0000256" key="1">
    <source>
        <dbReference type="SAM" id="MobiDB-lite"/>
    </source>
</evidence>
<reference evidence="2" key="1">
    <citation type="journal article" date="2019" name="bioRxiv">
        <title>The Genome of the Zebra Mussel, Dreissena polymorpha: A Resource for Invasive Species Research.</title>
        <authorList>
            <person name="McCartney M.A."/>
            <person name="Auch B."/>
            <person name="Kono T."/>
            <person name="Mallez S."/>
            <person name="Zhang Y."/>
            <person name="Obille A."/>
            <person name="Becker A."/>
            <person name="Abrahante J.E."/>
            <person name="Garbe J."/>
            <person name="Badalamenti J.P."/>
            <person name="Herman A."/>
            <person name="Mangelson H."/>
            <person name="Liachko I."/>
            <person name="Sullivan S."/>
            <person name="Sone E.D."/>
            <person name="Koren S."/>
            <person name="Silverstein K.A.T."/>
            <person name="Beckman K.B."/>
            <person name="Gohl D.M."/>
        </authorList>
    </citation>
    <scope>NUCLEOTIDE SEQUENCE</scope>
    <source>
        <strain evidence="2">Duluth1</strain>
        <tissue evidence="2">Whole animal</tissue>
    </source>
</reference>
<reference evidence="2" key="2">
    <citation type="submission" date="2020-11" db="EMBL/GenBank/DDBJ databases">
        <authorList>
            <person name="McCartney M.A."/>
            <person name="Auch B."/>
            <person name="Kono T."/>
            <person name="Mallez S."/>
            <person name="Becker A."/>
            <person name="Gohl D.M."/>
            <person name="Silverstein K.A.T."/>
            <person name="Koren S."/>
            <person name="Bechman K.B."/>
            <person name="Herman A."/>
            <person name="Abrahante J.E."/>
            <person name="Garbe J."/>
        </authorList>
    </citation>
    <scope>NUCLEOTIDE SEQUENCE</scope>
    <source>
        <strain evidence="2">Duluth1</strain>
        <tissue evidence="2">Whole animal</tissue>
    </source>
</reference>
<keyword evidence="3" id="KW-1185">Reference proteome</keyword>
<feature type="region of interest" description="Disordered" evidence="1">
    <location>
        <begin position="14"/>
        <end position="33"/>
    </location>
</feature>
<name>A0A9D4H9Q2_DREPO</name>
<dbReference type="AlphaFoldDB" id="A0A9D4H9Q2"/>
<feature type="region of interest" description="Disordered" evidence="1">
    <location>
        <begin position="60"/>
        <end position="94"/>
    </location>
</feature>
<gene>
    <name evidence="2" type="ORF">DPMN_104316</name>
</gene>
<dbReference type="EMBL" id="JAIWYP010000004">
    <property type="protein sequence ID" value="KAH3831055.1"/>
    <property type="molecule type" value="Genomic_DNA"/>
</dbReference>
<sequence length="141" mass="15704">MWAMIRFSKSDYLPVNEVDSENEGEEEELLDASGPVSELVDKGVEAIEKVKAVIAYASLSGPPASYVNPPEAREDEQGARPKSSPPKVDAGWQQVSVEQPVQYRTVPVTPAAGARRRSLCNIRRWRIRRYTMGCSLVNTRQ</sequence>
<organism evidence="2 3">
    <name type="scientific">Dreissena polymorpha</name>
    <name type="common">Zebra mussel</name>
    <name type="synonym">Mytilus polymorpha</name>
    <dbReference type="NCBI Taxonomy" id="45954"/>
    <lineage>
        <taxon>Eukaryota</taxon>
        <taxon>Metazoa</taxon>
        <taxon>Spiralia</taxon>
        <taxon>Lophotrochozoa</taxon>
        <taxon>Mollusca</taxon>
        <taxon>Bivalvia</taxon>
        <taxon>Autobranchia</taxon>
        <taxon>Heteroconchia</taxon>
        <taxon>Euheterodonta</taxon>
        <taxon>Imparidentia</taxon>
        <taxon>Neoheterodontei</taxon>
        <taxon>Myida</taxon>
        <taxon>Dreissenoidea</taxon>
        <taxon>Dreissenidae</taxon>
        <taxon>Dreissena</taxon>
    </lineage>
</organism>
<feature type="compositionally biased region" description="Acidic residues" evidence="1">
    <location>
        <begin position="18"/>
        <end position="30"/>
    </location>
</feature>
<accession>A0A9D4H9Q2</accession>
<protein>
    <submittedName>
        <fullName evidence="2">Uncharacterized protein</fullName>
    </submittedName>
</protein>